<organism evidence="4 5">
    <name type="scientific">Arachis hypogaea</name>
    <name type="common">Peanut</name>
    <dbReference type="NCBI Taxonomy" id="3818"/>
    <lineage>
        <taxon>Eukaryota</taxon>
        <taxon>Viridiplantae</taxon>
        <taxon>Streptophyta</taxon>
        <taxon>Embryophyta</taxon>
        <taxon>Tracheophyta</taxon>
        <taxon>Spermatophyta</taxon>
        <taxon>Magnoliopsida</taxon>
        <taxon>eudicotyledons</taxon>
        <taxon>Gunneridae</taxon>
        <taxon>Pentapetalae</taxon>
        <taxon>rosids</taxon>
        <taxon>fabids</taxon>
        <taxon>Fabales</taxon>
        <taxon>Fabaceae</taxon>
        <taxon>Papilionoideae</taxon>
        <taxon>50 kb inversion clade</taxon>
        <taxon>dalbergioids sensu lato</taxon>
        <taxon>Dalbergieae</taxon>
        <taxon>Pterocarpus clade</taxon>
        <taxon>Arachis</taxon>
    </lineage>
</organism>
<accession>A0A444Z0R9</accession>
<sequence>MERGKSTLRADPEYLSIDLQLDIMTNEQSLYRLKGVAHIAGAIVDEGLCKTRHTSAAIQVLRKIPMHGIVPNVVMYSAIIDSLCKVGLVNLAFRVFSDMLAKGISIDVQSYNIMINGLKVKCSIKP</sequence>
<dbReference type="Proteomes" id="UP000289738">
    <property type="component" value="Chromosome B05"/>
</dbReference>
<dbReference type="PANTHER" id="PTHR46128">
    <property type="entry name" value="MITOCHONDRIAL GROUP I INTRON SPLICING FACTOR CCM1"/>
    <property type="match status" value="1"/>
</dbReference>
<keyword evidence="2" id="KW-0677">Repeat</keyword>
<evidence type="ECO:0000256" key="3">
    <source>
        <dbReference type="PROSITE-ProRule" id="PRU00708"/>
    </source>
</evidence>
<comment type="caution">
    <text evidence="4">The sequence shown here is derived from an EMBL/GenBank/DDBJ whole genome shotgun (WGS) entry which is preliminary data.</text>
</comment>
<dbReference type="AlphaFoldDB" id="A0A444Z0R9"/>
<keyword evidence="5" id="KW-1185">Reference proteome</keyword>
<evidence type="ECO:0000256" key="1">
    <source>
        <dbReference type="ARBA" id="ARBA00007626"/>
    </source>
</evidence>
<name>A0A444Z0R9_ARAHY</name>
<proteinExistence type="inferred from homology"/>
<dbReference type="PANTHER" id="PTHR46128:SF211">
    <property type="entry name" value="PENTACOTRIPEPTIDE-REPEAT REGION OF PRORP DOMAIN-CONTAINING PROTEIN"/>
    <property type="match status" value="1"/>
</dbReference>
<dbReference type="Pfam" id="PF13041">
    <property type="entry name" value="PPR_2"/>
    <property type="match status" value="1"/>
</dbReference>
<feature type="repeat" description="PPR" evidence="3">
    <location>
        <begin position="72"/>
        <end position="106"/>
    </location>
</feature>
<dbReference type="InterPro" id="IPR011990">
    <property type="entry name" value="TPR-like_helical_dom_sf"/>
</dbReference>
<evidence type="ECO:0000256" key="2">
    <source>
        <dbReference type="ARBA" id="ARBA00022737"/>
    </source>
</evidence>
<evidence type="ECO:0008006" key="6">
    <source>
        <dbReference type="Google" id="ProtNLM"/>
    </source>
</evidence>
<gene>
    <name evidence="4" type="ORF">Ahy_B05g075241</name>
</gene>
<evidence type="ECO:0000313" key="4">
    <source>
        <dbReference type="EMBL" id="RYR07789.1"/>
    </source>
</evidence>
<dbReference type="NCBIfam" id="TIGR00756">
    <property type="entry name" value="PPR"/>
    <property type="match status" value="1"/>
</dbReference>
<comment type="similarity">
    <text evidence="1">Belongs to the PPR family. P subfamily.</text>
</comment>
<dbReference type="PROSITE" id="PS51375">
    <property type="entry name" value="PPR"/>
    <property type="match status" value="1"/>
</dbReference>
<dbReference type="InterPro" id="IPR050872">
    <property type="entry name" value="PPR_P_subfamily"/>
</dbReference>
<reference evidence="4 5" key="1">
    <citation type="submission" date="2019-01" db="EMBL/GenBank/DDBJ databases">
        <title>Sequencing of cultivated peanut Arachis hypogaea provides insights into genome evolution and oil improvement.</title>
        <authorList>
            <person name="Chen X."/>
        </authorList>
    </citation>
    <scope>NUCLEOTIDE SEQUENCE [LARGE SCALE GENOMIC DNA]</scope>
    <source>
        <strain evidence="5">cv. Fuhuasheng</strain>
        <tissue evidence="4">Leaves</tissue>
    </source>
</reference>
<dbReference type="Gene3D" id="1.25.40.10">
    <property type="entry name" value="Tetratricopeptide repeat domain"/>
    <property type="match status" value="1"/>
</dbReference>
<protein>
    <recommendedName>
        <fullName evidence="6">Pentatricopeptide repeat-containing protein</fullName>
    </recommendedName>
</protein>
<dbReference type="InterPro" id="IPR002885">
    <property type="entry name" value="PPR_rpt"/>
</dbReference>
<evidence type="ECO:0000313" key="5">
    <source>
        <dbReference type="Proteomes" id="UP000289738"/>
    </source>
</evidence>
<dbReference type="EMBL" id="SDMP01000015">
    <property type="protein sequence ID" value="RYR07789.1"/>
    <property type="molecule type" value="Genomic_DNA"/>
</dbReference>